<dbReference type="AlphaFoldDB" id="A0A6V8MCQ4"/>
<dbReference type="Gene3D" id="3.40.50.720">
    <property type="entry name" value="NAD(P)-binding Rossmann-like Domain"/>
    <property type="match status" value="1"/>
</dbReference>
<dbReference type="EMBL" id="BLXX01000001">
    <property type="protein sequence ID" value="GFO57742.1"/>
    <property type="molecule type" value="Genomic_DNA"/>
</dbReference>
<dbReference type="SMART" id="SM00829">
    <property type="entry name" value="PKS_ER"/>
    <property type="match status" value="1"/>
</dbReference>
<dbReference type="RefSeq" id="WP_183352541.1">
    <property type="nucleotide sequence ID" value="NZ_BLXX01000001.1"/>
</dbReference>
<dbReference type="InterPro" id="IPR036291">
    <property type="entry name" value="NAD(P)-bd_dom_sf"/>
</dbReference>
<gene>
    <name evidence="6" type="ORF">GMST_00670</name>
</gene>
<dbReference type="PANTHER" id="PTHR43401:SF2">
    <property type="entry name" value="L-THREONINE 3-DEHYDROGENASE"/>
    <property type="match status" value="1"/>
</dbReference>
<evidence type="ECO:0000256" key="2">
    <source>
        <dbReference type="ARBA" id="ARBA00022833"/>
    </source>
</evidence>
<dbReference type="SUPFAM" id="SSF51735">
    <property type="entry name" value="NAD(P)-binding Rossmann-fold domains"/>
    <property type="match status" value="1"/>
</dbReference>
<keyword evidence="2 4" id="KW-0862">Zinc</keyword>
<dbReference type="Pfam" id="PF08240">
    <property type="entry name" value="ADH_N"/>
    <property type="match status" value="1"/>
</dbReference>
<dbReference type="InterPro" id="IPR013149">
    <property type="entry name" value="ADH-like_C"/>
</dbReference>
<proteinExistence type="inferred from homology"/>
<accession>A0A6V8MCQ4</accession>
<comment type="cofactor">
    <cofactor evidence="4">
        <name>Zn(2+)</name>
        <dbReference type="ChEBI" id="CHEBI:29105"/>
    </cofactor>
</comment>
<dbReference type="Pfam" id="PF00107">
    <property type="entry name" value="ADH_zinc_N"/>
    <property type="match status" value="1"/>
</dbReference>
<dbReference type="Gene3D" id="3.90.180.10">
    <property type="entry name" value="Medium-chain alcohol dehydrogenases, catalytic domain"/>
    <property type="match status" value="2"/>
</dbReference>
<dbReference type="SUPFAM" id="SSF50129">
    <property type="entry name" value="GroES-like"/>
    <property type="match status" value="1"/>
</dbReference>
<evidence type="ECO:0000313" key="6">
    <source>
        <dbReference type="EMBL" id="GFO57742.1"/>
    </source>
</evidence>
<dbReference type="InterPro" id="IPR002328">
    <property type="entry name" value="ADH_Zn_CS"/>
</dbReference>
<keyword evidence="1 4" id="KW-0479">Metal-binding</keyword>
<organism evidence="6 7">
    <name type="scientific">Geomonas silvestris</name>
    <dbReference type="NCBI Taxonomy" id="2740184"/>
    <lineage>
        <taxon>Bacteria</taxon>
        <taxon>Pseudomonadati</taxon>
        <taxon>Thermodesulfobacteriota</taxon>
        <taxon>Desulfuromonadia</taxon>
        <taxon>Geobacterales</taxon>
        <taxon>Geobacteraceae</taxon>
        <taxon>Geomonas</taxon>
    </lineage>
</organism>
<dbReference type="CDD" id="cd08269">
    <property type="entry name" value="Zn_ADH9"/>
    <property type="match status" value="1"/>
</dbReference>
<dbReference type="InterPro" id="IPR013154">
    <property type="entry name" value="ADH-like_N"/>
</dbReference>
<evidence type="ECO:0000256" key="1">
    <source>
        <dbReference type="ARBA" id="ARBA00022723"/>
    </source>
</evidence>
<protein>
    <submittedName>
        <fullName evidence="6">Oxidoreductase</fullName>
    </submittedName>
</protein>
<reference evidence="7" key="1">
    <citation type="submission" date="2020-06" db="EMBL/GenBank/DDBJ databases">
        <title>Draft genomic sequence of Geomonas sp. Red330.</title>
        <authorList>
            <person name="Itoh H."/>
            <person name="Zhenxing X."/>
            <person name="Ushijima N."/>
            <person name="Masuda Y."/>
            <person name="Shiratori Y."/>
            <person name="Senoo K."/>
        </authorList>
    </citation>
    <scope>NUCLEOTIDE SEQUENCE [LARGE SCALE GENOMIC DNA]</scope>
    <source>
        <strain evidence="7">Red330</strain>
    </source>
</reference>
<dbReference type="InterPro" id="IPR020843">
    <property type="entry name" value="ER"/>
</dbReference>
<comment type="caution">
    <text evidence="6">The sequence shown here is derived from an EMBL/GenBank/DDBJ whole genome shotgun (WGS) entry which is preliminary data.</text>
</comment>
<evidence type="ECO:0000256" key="4">
    <source>
        <dbReference type="RuleBase" id="RU361277"/>
    </source>
</evidence>
<name>A0A6V8MCQ4_9BACT</name>
<dbReference type="GO" id="GO:0008270">
    <property type="term" value="F:zinc ion binding"/>
    <property type="evidence" value="ECO:0007669"/>
    <property type="project" value="InterPro"/>
</dbReference>
<dbReference type="Proteomes" id="UP000556026">
    <property type="component" value="Unassembled WGS sequence"/>
</dbReference>
<keyword evidence="7" id="KW-1185">Reference proteome</keyword>
<evidence type="ECO:0000313" key="7">
    <source>
        <dbReference type="Proteomes" id="UP000556026"/>
    </source>
</evidence>
<sequence length="317" mass="34191">MKAAMIVGPEQAEVVRTPAPDPEPGELVVRLEGCGVCASNLPLWQGRSWFNYPAPPGAPGHEGWGRVHALGAGVRGFEVGDRVTFLSYHAYAEYDRAQAGATLKLPAGLDPLPFPGESVGCAMNVFRRAEVSAGQTVAVVGTGFLGLIFTALAARRGARVLALSRRPFALDLARACGAAETIPMDDHQRVLDRVRELSGGVGCDRVLEATGHQWPLDLAGELVRERGKVVIAGFHQDGPRQVNLQLWNWKGIDVINAHERDPRCYLEGIQEAIQAVAAGQLSLAGLITHQFDLDQVALAYRTLEQRPDGFIKGVIRL</sequence>
<dbReference type="PROSITE" id="PS00059">
    <property type="entry name" value="ADH_ZINC"/>
    <property type="match status" value="1"/>
</dbReference>
<feature type="domain" description="Enoyl reductase (ER)" evidence="5">
    <location>
        <begin position="8"/>
        <end position="315"/>
    </location>
</feature>
<dbReference type="GO" id="GO:0016616">
    <property type="term" value="F:oxidoreductase activity, acting on the CH-OH group of donors, NAD or NADP as acceptor"/>
    <property type="evidence" value="ECO:0007669"/>
    <property type="project" value="UniProtKB-ARBA"/>
</dbReference>
<dbReference type="InterPro" id="IPR050129">
    <property type="entry name" value="Zn_alcohol_dh"/>
</dbReference>
<evidence type="ECO:0000256" key="3">
    <source>
        <dbReference type="ARBA" id="ARBA00023002"/>
    </source>
</evidence>
<evidence type="ECO:0000259" key="5">
    <source>
        <dbReference type="SMART" id="SM00829"/>
    </source>
</evidence>
<keyword evidence="3" id="KW-0560">Oxidoreductase</keyword>
<dbReference type="InterPro" id="IPR011032">
    <property type="entry name" value="GroES-like_sf"/>
</dbReference>
<dbReference type="PANTHER" id="PTHR43401">
    <property type="entry name" value="L-THREONINE 3-DEHYDROGENASE"/>
    <property type="match status" value="1"/>
</dbReference>
<comment type="similarity">
    <text evidence="4">Belongs to the zinc-containing alcohol dehydrogenase family.</text>
</comment>